<feature type="coiled-coil region" evidence="1">
    <location>
        <begin position="139"/>
        <end position="190"/>
    </location>
</feature>
<dbReference type="AlphaFoldDB" id="Q757P0"/>
<evidence type="ECO:0000256" key="2">
    <source>
        <dbReference type="SAM" id="MobiDB-lite"/>
    </source>
</evidence>
<organism evidence="3 4">
    <name type="scientific">Eremothecium gossypii (strain ATCC 10895 / CBS 109.51 / FGSC 9923 / NRRL Y-1056)</name>
    <name type="common">Yeast</name>
    <name type="synonym">Ashbya gossypii</name>
    <dbReference type="NCBI Taxonomy" id="284811"/>
    <lineage>
        <taxon>Eukaryota</taxon>
        <taxon>Fungi</taxon>
        <taxon>Dikarya</taxon>
        <taxon>Ascomycota</taxon>
        <taxon>Saccharomycotina</taxon>
        <taxon>Saccharomycetes</taxon>
        <taxon>Saccharomycetales</taxon>
        <taxon>Saccharomycetaceae</taxon>
        <taxon>Eremothecium</taxon>
    </lineage>
</organism>
<keyword evidence="4" id="KW-1185">Reference proteome</keyword>
<dbReference type="KEGG" id="ago:AGOS_AEL028C"/>
<dbReference type="HOGENOM" id="CLU_1194651_0_0_1"/>
<dbReference type="Pfam" id="PF07956">
    <property type="entry name" value="DUF1690"/>
    <property type="match status" value="1"/>
</dbReference>
<gene>
    <name evidence="3" type="ORF">AGOS_AEL028C</name>
</gene>
<dbReference type="Proteomes" id="UP000000591">
    <property type="component" value="Chromosome V"/>
</dbReference>
<accession>Q757P0</accession>
<reference evidence="3 4" key="1">
    <citation type="journal article" date="2004" name="Science">
        <title>The Ashbya gossypii genome as a tool for mapping the ancient Saccharomyces cerevisiae genome.</title>
        <authorList>
            <person name="Dietrich F.S."/>
            <person name="Voegeli S."/>
            <person name="Brachat S."/>
            <person name="Lerch A."/>
            <person name="Gates K."/>
            <person name="Steiner S."/>
            <person name="Mohr C."/>
            <person name="Pohlmann R."/>
            <person name="Luedi P."/>
            <person name="Choi S."/>
            <person name="Wing R.A."/>
            <person name="Flavier A."/>
            <person name="Gaffney T.D."/>
            <person name="Philippsen P."/>
        </authorList>
    </citation>
    <scope>NUCLEOTIDE SEQUENCE [LARGE SCALE GENOMIC DNA]</scope>
    <source>
        <strain evidence="4">ATCC 10895 / CBS 109.51 / FGSC 9923 / NRRL Y-1056</strain>
    </source>
</reference>
<dbReference type="FunCoup" id="Q757P0">
    <property type="interactions" value="61"/>
</dbReference>
<proteinExistence type="predicted"/>
<feature type="compositionally biased region" description="Basic and acidic residues" evidence="2">
    <location>
        <begin position="1"/>
        <end position="12"/>
    </location>
</feature>
<feature type="compositionally biased region" description="Low complexity" evidence="2">
    <location>
        <begin position="13"/>
        <end position="30"/>
    </location>
</feature>
<dbReference type="InterPro" id="IPR012471">
    <property type="entry name" value="DUF1690"/>
</dbReference>
<dbReference type="eggNOG" id="ENOG502SDJV">
    <property type="taxonomic scope" value="Eukaryota"/>
</dbReference>
<evidence type="ECO:0000256" key="1">
    <source>
        <dbReference type="SAM" id="Coils"/>
    </source>
</evidence>
<name>Q757P0_EREGS</name>
<dbReference type="OMA" id="TDFTRQQ"/>
<reference evidence="4" key="2">
    <citation type="journal article" date="2013" name="G3 (Bethesda)">
        <title>Genomes of Ashbya fungi isolated from insects reveal four mating-type loci, numerous translocations, lack of transposons, and distinct gene duplications.</title>
        <authorList>
            <person name="Dietrich F.S."/>
            <person name="Voegeli S."/>
            <person name="Kuo S."/>
            <person name="Philippsen P."/>
        </authorList>
    </citation>
    <scope>GENOME REANNOTATION</scope>
    <source>
        <strain evidence="4">ATCC 10895 / CBS 109.51 / FGSC 9923 / NRRL Y-1056</strain>
    </source>
</reference>
<evidence type="ECO:0000313" key="3">
    <source>
        <dbReference type="EMBL" id="AAS52657.2"/>
    </source>
</evidence>
<keyword evidence="1" id="KW-0175">Coiled coil</keyword>
<dbReference type="STRING" id="284811.Q757P0"/>
<sequence length="232" mass="25247">MRAGCRRAERQAGRAGQYAGRAGQRAGRAGSAAIGRRAALTQSAQGAGFSGQKISPMAGRGIVERGLRLLHGTPRSTAQHSGMGFFSRQPTETKVFTPSSPVNISPGLLSQLVSTKETDFTRQQLNDKFLEEKVAQRYAQREEETLKKFEVKLNSALLKDSAADEQELSSSAVQQKVASLTERLAQLETRTKPKANKEVADARGQVARCLAANEGRPLNCYEEIQQFKKVAL</sequence>
<dbReference type="OrthoDB" id="5544375at2759"/>
<feature type="region of interest" description="Disordered" evidence="2">
    <location>
        <begin position="1"/>
        <end position="30"/>
    </location>
</feature>
<evidence type="ECO:0000313" key="4">
    <source>
        <dbReference type="Proteomes" id="UP000000591"/>
    </source>
</evidence>
<dbReference type="RefSeq" id="NP_984833.2">
    <property type="nucleotide sequence ID" value="NM_210187.2"/>
</dbReference>
<dbReference type="EMBL" id="AE016818">
    <property type="protein sequence ID" value="AAS52657.2"/>
    <property type="molecule type" value="Genomic_DNA"/>
</dbReference>
<dbReference type="InParanoid" id="Q757P0"/>
<dbReference type="GeneID" id="4621030"/>
<protein>
    <submittedName>
        <fullName evidence="3">AEL028Cp</fullName>
    </submittedName>
</protein>